<dbReference type="Pfam" id="PF08969">
    <property type="entry name" value="USP8_dimer"/>
    <property type="match status" value="1"/>
</dbReference>
<protein>
    <submittedName>
        <fullName evidence="11">STAM-binding protein</fullName>
    </submittedName>
</protein>
<evidence type="ECO:0000256" key="7">
    <source>
        <dbReference type="ARBA" id="ARBA00022833"/>
    </source>
</evidence>
<evidence type="ECO:0000313" key="12">
    <source>
        <dbReference type="Proteomes" id="UP000242188"/>
    </source>
</evidence>
<comment type="similarity">
    <text evidence="2">Belongs to the peptidase M67C family.</text>
</comment>
<dbReference type="GO" id="GO:0016020">
    <property type="term" value="C:membrane"/>
    <property type="evidence" value="ECO:0007669"/>
    <property type="project" value="TreeGrafter"/>
</dbReference>
<feature type="region of interest" description="Disordered" evidence="9">
    <location>
        <begin position="138"/>
        <end position="161"/>
    </location>
</feature>
<dbReference type="InterPro" id="IPR037518">
    <property type="entry name" value="MPN"/>
</dbReference>
<gene>
    <name evidence="11" type="ORF">KP79_PYT05718</name>
</gene>
<keyword evidence="12" id="KW-1185">Reference proteome</keyword>
<dbReference type="GO" id="GO:0046872">
    <property type="term" value="F:metal ion binding"/>
    <property type="evidence" value="ECO:0007669"/>
    <property type="project" value="UniProtKB-KW"/>
</dbReference>
<evidence type="ECO:0000256" key="2">
    <source>
        <dbReference type="ARBA" id="ARBA00010981"/>
    </source>
</evidence>
<dbReference type="AlphaFoldDB" id="A0A210QM52"/>
<comment type="caution">
    <text evidence="11">The sequence shown here is derived from an EMBL/GenBank/DDBJ whole genome shotgun (WGS) entry which is preliminary data.</text>
</comment>
<dbReference type="GO" id="GO:0061578">
    <property type="term" value="F:K63-linked deubiquitinase activity"/>
    <property type="evidence" value="ECO:0007669"/>
    <property type="project" value="InterPro"/>
</dbReference>
<dbReference type="GO" id="GO:0005768">
    <property type="term" value="C:endosome"/>
    <property type="evidence" value="ECO:0007669"/>
    <property type="project" value="TreeGrafter"/>
</dbReference>
<feature type="domain" description="MPN" evidence="10">
    <location>
        <begin position="310"/>
        <end position="439"/>
    </location>
</feature>
<dbReference type="STRING" id="6573.A0A210QM52"/>
<evidence type="ECO:0000256" key="9">
    <source>
        <dbReference type="SAM" id="MobiDB-lite"/>
    </source>
</evidence>
<dbReference type="GO" id="GO:0006508">
    <property type="term" value="P:proteolysis"/>
    <property type="evidence" value="ECO:0007669"/>
    <property type="project" value="UniProtKB-KW"/>
</dbReference>
<evidence type="ECO:0000256" key="8">
    <source>
        <dbReference type="ARBA" id="ARBA00023049"/>
    </source>
</evidence>
<organism evidence="11 12">
    <name type="scientific">Mizuhopecten yessoensis</name>
    <name type="common">Japanese scallop</name>
    <name type="synonym">Patinopecten yessoensis</name>
    <dbReference type="NCBI Taxonomy" id="6573"/>
    <lineage>
        <taxon>Eukaryota</taxon>
        <taxon>Metazoa</taxon>
        <taxon>Spiralia</taxon>
        <taxon>Lophotrochozoa</taxon>
        <taxon>Mollusca</taxon>
        <taxon>Bivalvia</taxon>
        <taxon>Autobranchia</taxon>
        <taxon>Pteriomorphia</taxon>
        <taxon>Pectinida</taxon>
        <taxon>Pectinoidea</taxon>
        <taxon>Pectinidae</taxon>
        <taxon>Mizuhopecten</taxon>
    </lineage>
</organism>
<dbReference type="PANTHER" id="PTHR12947:SF13">
    <property type="entry name" value="FI19924P1"/>
    <property type="match status" value="1"/>
</dbReference>
<evidence type="ECO:0000256" key="6">
    <source>
        <dbReference type="ARBA" id="ARBA00022801"/>
    </source>
</evidence>
<dbReference type="InterPro" id="IPR044098">
    <property type="entry name" value="STAMBP/STALP-like_MPN"/>
</dbReference>
<evidence type="ECO:0000259" key="10">
    <source>
        <dbReference type="PROSITE" id="PS50249"/>
    </source>
</evidence>
<sequence>MALAAHGSDASLFSDIRDPGARVRKLCDYACQVDVDTAIPPKRYLRSGLEMIRMAKVYEEEGNIESAFVLYTKFISLFVEKLPKHPEFKSAPATDVSAVRQKVKSAFPVAEQIKGKLTKKYAEIERRRQAEERKIQEELERQQDKVRQEEELRRRQQEEEDNCLRLASEAKWMQEQEHRLRELKEQEMMKNIDSQSQIHGPTVANNADRTALNNQNTKPSAPPGALGLAFIPNNLDDGRPKIEKNLLNDPTRMSSSVPNIPDRELKKNLVISETDQHVGPPGVDRTSKPAFDHFTSIGVPGLNKGGLRDVFIPSDLVRKFLGVAEHNTMKNIETCGILAGKLSKSAFYISHVLIPKQAGTSDSCVAEEEEDILMYQDPRDLITLGWIHTHPSQTAFLSSVDMHNQYGYQAMLPEAIAIVCAPKYNETGIFTLTQERGMPDIGSCRERGFHDHKKTPPLFETCCNVKMLDEMRVEMADLRK</sequence>
<keyword evidence="7" id="KW-0862">Zinc</keyword>
<dbReference type="OrthoDB" id="3640at2759"/>
<dbReference type="Gene3D" id="1.20.58.80">
    <property type="entry name" value="Phosphotransferase system, lactose/cellobiose-type IIA subunit"/>
    <property type="match status" value="1"/>
</dbReference>
<evidence type="ECO:0000256" key="4">
    <source>
        <dbReference type="ARBA" id="ARBA00022723"/>
    </source>
</evidence>
<keyword evidence="5" id="KW-0833">Ubl conjugation pathway</keyword>
<dbReference type="SUPFAM" id="SSF140856">
    <property type="entry name" value="USP8 N-terminal domain-like"/>
    <property type="match status" value="1"/>
</dbReference>
<dbReference type="SUPFAM" id="SSF102712">
    <property type="entry name" value="JAB1/MPN domain"/>
    <property type="match status" value="1"/>
</dbReference>
<proteinExistence type="inferred from homology"/>
<dbReference type="CDD" id="cd08066">
    <property type="entry name" value="MPN_AMSH_like"/>
    <property type="match status" value="1"/>
</dbReference>
<feature type="compositionally biased region" description="Basic and acidic residues" evidence="9">
    <location>
        <begin position="138"/>
        <end position="157"/>
    </location>
</feature>
<keyword evidence="3" id="KW-0645">Protease</keyword>
<dbReference type="EMBL" id="NEDP02002941">
    <property type="protein sequence ID" value="OWF49804.1"/>
    <property type="molecule type" value="Genomic_DNA"/>
</dbReference>
<comment type="cofactor">
    <cofactor evidence="1">
        <name>Zn(2+)</name>
        <dbReference type="ChEBI" id="CHEBI:29105"/>
    </cofactor>
</comment>
<evidence type="ECO:0000256" key="3">
    <source>
        <dbReference type="ARBA" id="ARBA00022670"/>
    </source>
</evidence>
<dbReference type="GO" id="GO:0140492">
    <property type="term" value="F:metal-dependent deubiquitinase activity"/>
    <property type="evidence" value="ECO:0007669"/>
    <property type="project" value="InterPro"/>
</dbReference>
<dbReference type="SMART" id="SM00232">
    <property type="entry name" value="JAB_MPN"/>
    <property type="match status" value="1"/>
</dbReference>
<name>A0A210QM52_MIZYE</name>
<dbReference type="InterPro" id="IPR000555">
    <property type="entry name" value="JAMM/MPN+_dom"/>
</dbReference>
<dbReference type="PROSITE" id="PS50249">
    <property type="entry name" value="MPN"/>
    <property type="match status" value="1"/>
</dbReference>
<keyword evidence="4" id="KW-0479">Metal-binding</keyword>
<keyword evidence="6" id="KW-0378">Hydrolase</keyword>
<accession>A0A210QM52</accession>
<dbReference type="Proteomes" id="UP000242188">
    <property type="component" value="Unassembled WGS sequence"/>
</dbReference>
<dbReference type="PANTHER" id="PTHR12947">
    <property type="entry name" value="AMSH-LIKE PROTEASE"/>
    <property type="match status" value="1"/>
</dbReference>
<dbReference type="GO" id="GO:0070536">
    <property type="term" value="P:protein K63-linked deubiquitination"/>
    <property type="evidence" value="ECO:0007669"/>
    <property type="project" value="InterPro"/>
</dbReference>
<evidence type="ECO:0000256" key="5">
    <source>
        <dbReference type="ARBA" id="ARBA00022786"/>
    </source>
</evidence>
<dbReference type="Pfam" id="PF01398">
    <property type="entry name" value="JAB"/>
    <property type="match status" value="1"/>
</dbReference>
<reference evidence="11 12" key="1">
    <citation type="journal article" date="2017" name="Nat. Ecol. Evol.">
        <title>Scallop genome provides insights into evolution of bilaterian karyotype and development.</title>
        <authorList>
            <person name="Wang S."/>
            <person name="Zhang J."/>
            <person name="Jiao W."/>
            <person name="Li J."/>
            <person name="Xun X."/>
            <person name="Sun Y."/>
            <person name="Guo X."/>
            <person name="Huan P."/>
            <person name="Dong B."/>
            <person name="Zhang L."/>
            <person name="Hu X."/>
            <person name="Sun X."/>
            <person name="Wang J."/>
            <person name="Zhao C."/>
            <person name="Wang Y."/>
            <person name="Wang D."/>
            <person name="Huang X."/>
            <person name="Wang R."/>
            <person name="Lv J."/>
            <person name="Li Y."/>
            <person name="Zhang Z."/>
            <person name="Liu B."/>
            <person name="Lu W."/>
            <person name="Hui Y."/>
            <person name="Liang J."/>
            <person name="Zhou Z."/>
            <person name="Hou R."/>
            <person name="Li X."/>
            <person name="Liu Y."/>
            <person name="Li H."/>
            <person name="Ning X."/>
            <person name="Lin Y."/>
            <person name="Zhao L."/>
            <person name="Xing Q."/>
            <person name="Dou J."/>
            <person name="Li Y."/>
            <person name="Mao J."/>
            <person name="Guo H."/>
            <person name="Dou H."/>
            <person name="Li T."/>
            <person name="Mu C."/>
            <person name="Jiang W."/>
            <person name="Fu Q."/>
            <person name="Fu X."/>
            <person name="Miao Y."/>
            <person name="Liu J."/>
            <person name="Yu Q."/>
            <person name="Li R."/>
            <person name="Liao H."/>
            <person name="Li X."/>
            <person name="Kong Y."/>
            <person name="Jiang Z."/>
            <person name="Chourrout D."/>
            <person name="Li R."/>
            <person name="Bao Z."/>
        </authorList>
    </citation>
    <scope>NUCLEOTIDE SEQUENCE [LARGE SCALE GENOMIC DNA]</scope>
    <source>
        <strain evidence="11 12">PY_sf001</strain>
    </source>
</reference>
<evidence type="ECO:0000313" key="11">
    <source>
        <dbReference type="EMBL" id="OWF49804.1"/>
    </source>
</evidence>
<keyword evidence="8" id="KW-0482">Metalloprotease</keyword>
<dbReference type="Gene3D" id="3.40.140.10">
    <property type="entry name" value="Cytidine Deaminase, domain 2"/>
    <property type="match status" value="1"/>
</dbReference>
<dbReference type="InterPro" id="IPR015063">
    <property type="entry name" value="USP8_dimer"/>
</dbReference>
<evidence type="ECO:0000256" key="1">
    <source>
        <dbReference type="ARBA" id="ARBA00001947"/>
    </source>
</evidence>